<dbReference type="Gene3D" id="1.25.40.10">
    <property type="entry name" value="Tetratricopeptide repeat domain"/>
    <property type="match status" value="1"/>
</dbReference>
<dbReference type="PANTHER" id="PTHR45138:SF9">
    <property type="entry name" value="DIGUANYLATE CYCLASE DGCM-RELATED"/>
    <property type="match status" value="1"/>
</dbReference>
<protein>
    <recommendedName>
        <fullName evidence="1">diguanylate cyclase</fullName>
        <ecNumber evidence="1">2.7.7.65</ecNumber>
    </recommendedName>
</protein>
<keyword evidence="4" id="KW-0808">Transferase</keyword>
<dbReference type="InterPro" id="IPR000160">
    <property type="entry name" value="GGDEF_dom"/>
</dbReference>
<dbReference type="InterPro" id="IPR050469">
    <property type="entry name" value="Diguanylate_Cyclase"/>
</dbReference>
<name>A0ABZ0QMP4_9VIBR</name>
<dbReference type="EC" id="2.7.7.65" evidence="1"/>
<dbReference type="Gene3D" id="3.30.70.270">
    <property type="match status" value="1"/>
</dbReference>
<dbReference type="InterPro" id="IPR043128">
    <property type="entry name" value="Rev_trsase/Diguanyl_cyclase"/>
</dbReference>
<organism evidence="4 5">
    <name type="scientific">Vibrio porteresiae DSM 19223</name>
    <dbReference type="NCBI Taxonomy" id="1123496"/>
    <lineage>
        <taxon>Bacteria</taxon>
        <taxon>Pseudomonadati</taxon>
        <taxon>Pseudomonadota</taxon>
        <taxon>Gammaproteobacteria</taxon>
        <taxon>Vibrionales</taxon>
        <taxon>Vibrionaceae</taxon>
        <taxon>Vibrio</taxon>
    </lineage>
</organism>
<dbReference type="NCBIfam" id="TIGR00254">
    <property type="entry name" value="GGDEF"/>
    <property type="match status" value="1"/>
</dbReference>
<evidence type="ECO:0000313" key="5">
    <source>
        <dbReference type="Proteomes" id="UP001304071"/>
    </source>
</evidence>
<feature type="domain" description="GGDEF" evidence="3">
    <location>
        <begin position="399"/>
        <end position="530"/>
    </location>
</feature>
<evidence type="ECO:0000256" key="1">
    <source>
        <dbReference type="ARBA" id="ARBA00012528"/>
    </source>
</evidence>
<dbReference type="Pfam" id="PF00990">
    <property type="entry name" value="GGDEF"/>
    <property type="match status" value="1"/>
</dbReference>
<dbReference type="PANTHER" id="PTHR45138">
    <property type="entry name" value="REGULATORY COMPONENTS OF SENSORY TRANSDUCTION SYSTEM"/>
    <property type="match status" value="1"/>
</dbReference>
<evidence type="ECO:0000256" key="2">
    <source>
        <dbReference type="ARBA" id="ARBA00034247"/>
    </source>
</evidence>
<evidence type="ECO:0000313" key="4">
    <source>
        <dbReference type="EMBL" id="WPC76696.1"/>
    </source>
</evidence>
<dbReference type="InterPro" id="IPR029787">
    <property type="entry name" value="Nucleotide_cyclase"/>
</dbReference>
<dbReference type="GO" id="GO:0052621">
    <property type="term" value="F:diguanylate cyclase activity"/>
    <property type="evidence" value="ECO:0007669"/>
    <property type="project" value="UniProtKB-EC"/>
</dbReference>
<dbReference type="PROSITE" id="PS50887">
    <property type="entry name" value="GGDEF"/>
    <property type="match status" value="1"/>
</dbReference>
<dbReference type="InterPro" id="IPR011990">
    <property type="entry name" value="TPR-like_helical_dom_sf"/>
</dbReference>
<evidence type="ECO:0000259" key="3">
    <source>
        <dbReference type="PROSITE" id="PS50887"/>
    </source>
</evidence>
<dbReference type="CDD" id="cd01949">
    <property type="entry name" value="GGDEF"/>
    <property type="match status" value="1"/>
</dbReference>
<dbReference type="Proteomes" id="UP001304071">
    <property type="component" value="Chromosome 2"/>
</dbReference>
<accession>A0ABZ0QMP4</accession>
<reference evidence="4 5" key="1">
    <citation type="submission" date="2023-11" db="EMBL/GenBank/DDBJ databases">
        <title>Plant-associative lifestyle of Vibrio porteresiae and its evolutionary dynamics.</title>
        <authorList>
            <person name="Rameshkumar N."/>
            <person name="Kirti K."/>
        </authorList>
    </citation>
    <scope>NUCLEOTIDE SEQUENCE [LARGE SCALE GENOMIC DNA]</scope>
    <source>
        <strain evidence="4 5">MSSRF30</strain>
    </source>
</reference>
<keyword evidence="4" id="KW-0548">Nucleotidyltransferase</keyword>
<dbReference type="SMART" id="SM00267">
    <property type="entry name" value="GGDEF"/>
    <property type="match status" value="1"/>
</dbReference>
<keyword evidence="5" id="KW-1185">Reference proteome</keyword>
<dbReference type="RefSeq" id="WP_261897095.1">
    <property type="nucleotide sequence ID" value="NZ_AP024896.1"/>
</dbReference>
<dbReference type="EMBL" id="CP138204">
    <property type="protein sequence ID" value="WPC76696.1"/>
    <property type="molecule type" value="Genomic_DNA"/>
</dbReference>
<sequence length="530" mass="60759">MEALLNKVQEAGYDITTVAGDDAIEMWSEIRVKVATEPHEQALCYVISSEHQLSLHRLSQSITELNQALRLLTNAGPNHAERSDLVLMTKSTLSERYLTSGDYSRALQEFISITQYAIEHGDIDTYASAILGMGKLCESFGDANRALRYYQKIDHVDHALSSRSLRLHYKLHKLSCYVALNKLTAAREILKECEELSILVSDKLLTGQIMLYQSQLYRQQGRQTDALRILANIPYAVGNIRSNWFACKSRIEQARCLIPDRPALANYLLDNAKRRLQHHSKPELKIQLYRAYSEIYAEQGLFKESLFYEKLGFETESNLISQIPIAELGANQLRRLARFDLQLKLILSEMENRELKETTESQKHAVAQLQQDVFTDPLTKLKNRRWMESCLKDLLIHETEFAFLVVDIDHFKSINDELSHLAGDKAIVNVSAQILQLFNQATHHCVRFGGEEFLVIIEKVDLDQALSQAEELRNNIEQFDWREVLGSRRLTVSIGVTLHRLGENTQRTFYRADKALYRAKANGRNQVCSE</sequence>
<comment type="catalytic activity">
    <reaction evidence="2">
        <text>2 GTP = 3',3'-c-di-GMP + 2 diphosphate</text>
        <dbReference type="Rhea" id="RHEA:24898"/>
        <dbReference type="ChEBI" id="CHEBI:33019"/>
        <dbReference type="ChEBI" id="CHEBI:37565"/>
        <dbReference type="ChEBI" id="CHEBI:58805"/>
        <dbReference type="EC" id="2.7.7.65"/>
    </reaction>
</comment>
<dbReference type="SUPFAM" id="SSF55073">
    <property type="entry name" value="Nucleotide cyclase"/>
    <property type="match status" value="1"/>
</dbReference>
<dbReference type="SUPFAM" id="SSF48452">
    <property type="entry name" value="TPR-like"/>
    <property type="match status" value="1"/>
</dbReference>
<proteinExistence type="predicted"/>
<gene>
    <name evidence="4" type="ORF">R8Z52_19405</name>
</gene>